<evidence type="ECO:0000313" key="6">
    <source>
        <dbReference type="Proteomes" id="UP000631312"/>
    </source>
</evidence>
<comment type="caution">
    <text evidence="4">The sequence shown here is derived from an EMBL/GenBank/DDBJ whole genome shotgun (WGS) entry which is preliminary data.</text>
</comment>
<evidence type="ECO:0000256" key="1">
    <source>
        <dbReference type="SAM" id="MobiDB-lite"/>
    </source>
</evidence>
<reference evidence="3 6" key="2">
    <citation type="submission" date="2021-01" db="EMBL/GenBank/DDBJ databases">
        <title>Whole genome shotgun sequence of Actinoplanes lobatus NBRC 12513.</title>
        <authorList>
            <person name="Komaki H."/>
            <person name="Tamura T."/>
        </authorList>
    </citation>
    <scope>NUCLEOTIDE SEQUENCE [LARGE SCALE GENOMIC DNA]</scope>
    <source>
        <strain evidence="3 6">NBRC 12513</strain>
    </source>
</reference>
<keyword evidence="2" id="KW-0732">Signal</keyword>
<name>A0A7W7HIF0_9ACTN</name>
<dbReference type="RefSeq" id="WP_188122893.1">
    <property type="nucleotide sequence ID" value="NZ_BOMP01000088.1"/>
</dbReference>
<dbReference type="AlphaFoldDB" id="A0A7W7HIF0"/>
<evidence type="ECO:0000313" key="5">
    <source>
        <dbReference type="Proteomes" id="UP000590511"/>
    </source>
</evidence>
<dbReference type="EMBL" id="BOMP01000088">
    <property type="protein sequence ID" value="GIE42199.1"/>
    <property type="molecule type" value="Genomic_DNA"/>
</dbReference>
<dbReference type="Proteomes" id="UP000631312">
    <property type="component" value="Unassembled WGS sequence"/>
</dbReference>
<feature type="signal peptide" evidence="2">
    <location>
        <begin position="1"/>
        <end position="28"/>
    </location>
</feature>
<evidence type="ECO:0000256" key="2">
    <source>
        <dbReference type="SAM" id="SignalP"/>
    </source>
</evidence>
<feature type="region of interest" description="Disordered" evidence="1">
    <location>
        <begin position="108"/>
        <end position="180"/>
    </location>
</feature>
<keyword evidence="6" id="KW-1185">Reference proteome</keyword>
<dbReference type="EMBL" id="JACHNC010000001">
    <property type="protein sequence ID" value="MBB4750757.1"/>
    <property type="molecule type" value="Genomic_DNA"/>
</dbReference>
<feature type="compositionally biased region" description="Low complexity" evidence="1">
    <location>
        <begin position="117"/>
        <end position="139"/>
    </location>
</feature>
<dbReference type="Proteomes" id="UP000590511">
    <property type="component" value="Unassembled WGS sequence"/>
</dbReference>
<evidence type="ECO:0000313" key="4">
    <source>
        <dbReference type="EMBL" id="MBB4750757.1"/>
    </source>
</evidence>
<protein>
    <submittedName>
        <fullName evidence="4">Uncharacterized protein</fullName>
    </submittedName>
</protein>
<sequence length="180" mass="20412">MNKMTRAFVMTGVAAAAGLAISAGPAVASPAGPFAAEVKPKAAATQQKGFKGRERIHGFYRSPRTCHRIGKSGVWQDRWERYTCFRVYRGIHRGEWALKVSYGFGFNDRDRNRDWNDGPNNNNRWNDGPNNNNRWNDGPNDNRRNDGPNDNRRNDGPNDNQWNGGPNDRDQGPRGQWKKN</sequence>
<accession>A0A7W7HIF0</accession>
<proteinExistence type="predicted"/>
<gene>
    <name evidence="3" type="ORF">Alo02nite_50970</name>
    <name evidence="4" type="ORF">BJ964_004918</name>
</gene>
<organism evidence="4 5">
    <name type="scientific">Actinoplanes lobatus</name>
    <dbReference type="NCBI Taxonomy" id="113568"/>
    <lineage>
        <taxon>Bacteria</taxon>
        <taxon>Bacillati</taxon>
        <taxon>Actinomycetota</taxon>
        <taxon>Actinomycetes</taxon>
        <taxon>Micromonosporales</taxon>
        <taxon>Micromonosporaceae</taxon>
        <taxon>Actinoplanes</taxon>
    </lineage>
</organism>
<feature type="compositionally biased region" description="Basic and acidic residues" evidence="1">
    <location>
        <begin position="140"/>
        <end position="156"/>
    </location>
</feature>
<reference evidence="4 5" key="1">
    <citation type="submission" date="2020-08" db="EMBL/GenBank/DDBJ databases">
        <title>Sequencing the genomes of 1000 actinobacteria strains.</title>
        <authorList>
            <person name="Klenk H.-P."/>
        </authorList>
    </citation>
    <scope>NUCLEOTIDE SEQUENCE [LARGE SCALE GENOMIC DNA]</scope>
    <source>
        <strain evidence="4 5">DSM 43150</strain>
    </source>
</reference>
<feature type="chain" id="PRO_5030735279" evidence="2">
    <location>
        <begin position="29"/>
        <end position="180"/>
    </location>
</feature>
<evidence type="ECO:0000313" key="3">
    <source>
        <dbReference type="EMBL" id="GIE42199.1"/>
    </source>
</evidence>